<evidence type="ECO:0000313" key="1">
    <source>
        <dbReference type="EMBL" id="KAK1868407.1"/>
    </source>
</evidence>
<evidence type="ECO:0000313" key="2">
    <source>
        <dbReference type="Proteomes" id="UP000798662"/>
    </source>
</evidence>
<proteinExistence type="predicted"/>
<keyword evidence="2" id="KW-1185">Reference proteome</keyword>
<organism evidence="1 2">
    <name type="scientific">Pyropia yezoensis</name>
    <name type="common">Susabi-nori</name>
    <name type="synonym">Porphyra yezoensis</name>
    <dbReference type="NCBI Taxonomy" id="2788"/>
    <lineage>
        <taxon>Eukaryota</taxon>
        <taxon>Rhodophyta</taxon>
        <taxon>Bangiophyceae</taxon>
        <taxon>Bangiales</taxon>
        <taxon>Bangiaceae</taxon>
        <taxon>Pyropia</taxon>
    </lineage>
</organism>
<comment type="caution">
    <text evidence="1">The sequence shown here is derived from an EMBL/GenBank/DDBJ whole genome shotgun (WGS) entry which is preliminary data.</text>
</comment>
<dbReference type="Proteomes" id="UP000798662">
    <property type="component" value="Chromosome 3"/>
</dbReference>
<name>A0ACC3CF62_PYRYE</name>
<gene>
    <name evidence="1" type="ORF">I4F81_010896</name>
</gene>
<reference evidence="1" key="1">
    <citation type="submission" date="2019-11" db="EMBL/GenBank/DDBJ databases">
        <title>Nori genome reveals adaptations in red seaweeds to the harsh intertidal environment.</title>
        <authorList>
            <person name="Wang D."/>
            <person name="Mao Y."/>
        </authorList>
    </citation>
    <scope>NUCLEOTIDE SEQUENCE</scope>
    <source>
        <tissue evidence="1">Gametophyte</tissue>
    </source>
</reference>
<dbReference type="EMBL" id="CM020620">
    <property type="protein sequence ID" value="KAK1868407.1"/>
    <property type="molecule type" value="Genomic_DNA"/>
</dbReference>
<protein>
    <submittedName>
        <fullName evidence="1">Uncharacterized protein</fullName>
    </submittedName>
</protein>
<accession>A0ACC3CF62</accession>
<sequence>MTARIPSASTLARPRRRSRRATGSATLFAAALLTATTIHTLGTAAAAGPAPPAAAPAGGGAGSTALAAVARARRAGGARRPSSAGSSRGRTGRRVAGAAAAAAAAAAARRRRRSFLDSDDEGEGGLLATEAPDFFDTDSDDDAVLGTSDDGGSLCFPATATLTMWGAGPQPPPSARTPKDGDATAAPRTVAMADLRLGDTVLGAAGSAEQVVLFSHRAPGGAHPFVALATAAGPVLTATAAHLVPVWSAAAGGATGVLTRVGDVRVGDCLGVAASWPAAAGRGVCAPAAAGGVCDDAAAAATAAANASALAGACEGVAAGGQRLSPVVAVTRHTAAGLYAPHTPSGTLLVDGVVLRYLSTRLPPRAVDDSRDVNEVDDPSLAALAAALSPHCRLAGLVIGPGRGVRGGTVAALAGVAPRLRLLDVTGMPGVRDVTLAAVAASCPALATLRVDDTRVALSGGGGDRGKRRAAGVLAPLARVLTELSARHTALRIVPVAALDGFSRLAVLRIDCLWGVDREVPAPPPAPSAVDVPVGGSNRHAADAAAAFPALVTLSATGSTHAGVRGLVPLLRGAPRLAAFAVSEVNDGSAPPVHFGAGPAANRLAGLIAALHPAAPLAVLHLRGMGADDAALSAVAARAGTTLTDLRLTHAPRLGSSGRGDSDTTAWAAAGAALRVLTTLDLSWTAVGLSALVAFVNAHDGGGGGGLQRGTLATLTVEGCRGVPRDRRRDVLGHVRTGRVEGQAT</sequence>